<comment type="caution">
    <text evidence="1">The sequence shown here is derived from an EMBL/GenBank/DDBJ whole genome shotgun (WGS) entry which is preliminary data.</text>
</comment>
<proteinExistence type="predicted"/>
<name>J9H5N0_9ZZZZ</name>
<evidence type="ECO:0000313" key="1">
    <source>
        <dbReference type="EMBL" id="EJX09275.1"/>
    </source>
</evidence>
<reference evidence="1" key="1">
    <citation type="journal article" date="2012" name="PLoS ONE">
        <title>Gene sets for utilization of primary and secondary nutrition supplies in the distal gut of endangered iberian lynx.</title>
        <authorList>
            <person name="Alcaide M."/>
            <person name="Messina E."/>
            <person name="Richter M."/>
            <person name="Bargiela R."/>
            <person name="Peplies J."/>
            <person name="Huws S.A."/>
            <person name="Newbold C.J."/>
            <person name="Golyshin P.N."/>
            <person name="Simon M.A."/>
            <person name="Lopez G."/>
            <person name="Yakimov M.M."/>
            <person name="Ferrer M."/>
        </authorList>
    </citation>
    <scope>NUCLEOTIDE SEQUENCE</scope>
</reference>
<dbReference type="AlphaFoldDB" id="J9H5N0"/>
<dbReference type="EMBL" id="AMCI01000429">
    <property type="protein sequence ID" value="EJX09275.1"/>
    <property type="molecule type" value="Genomic_DNA"/>
</dbReference>
<protein>
    <submittedName>
        <fullName evidence="1">Uncharacterized protein</fullName>
    </submittedName>
</protein>
<sequence length="35" mass="4067">MLFQPLFLYLMTMNSVLVKHCHPATLNAMLICPKF</sequence>
<organism evidence="1">
    <name type="scientific">gut metagenome</name>
    <dbReference type="NCBI Taxonomy" id="749906"/>
    <lineage>
        <taxon>unclassified sequences</taxon>
        <taxon>metagenomes</taxon>
        <taxon>organismal metagenomes</taxon>
    </lineage>
</organism>
<gene>
    <name evidence="1" type="ORF">EVA_02620</name>
</gene>
<accession>J9H5N0</accession>